<protein>
    <submittedName>
        <fullName evidence="2">Uncharacterized protein</fullName>
    </submittedName>
</protein>
<keyword evidence="3" id="KW-1185">Reference proteome</keyword>
<keyword evidence="1" id="KW-1133">Transmembrane helix</keyword>
<proteinExistence type="predicted"/>
<organism evidence="2 3">
    <name type="scientific">Reyranella soli</name>
    <dbReference type="NCBI Taxonomy" id="1230389"/>
    <lineage>
        <taxon>Bacteria</taxon>
        <taxon>Pseudomonadati</taxon>
        <taxon>Pseudomonadota</taxon>
        <taxon>Alphaproteobacteria</taxon>
        <taxon>Hyphomicrobiales</taxon>
        <taxon>Reyranellaceae</taxon>
        <taxon>Reyranella</taxon>
    </lineage>
</organism>
<reference evidence="2 3" key="1">
    <citation type="submission" date="2019-07" db="EMBL/GenBank/DDBJ databases">
        <title>Whole genome shotgun sequence of Reyranella soli NBRC 108950.</title>
        <authorList>
            <person name="Hosoyama A."/>
            <person name="Uohara A."/>
            <person name="Ohji S."/>
            <person name="Ichikawa N."/>
        </authorList>
    </citation>
    <scope>NUCLEOTIDE SEQUENCE [LARGE SCALE GENOMIC DNA]</scope>
    <source>
        <strain evidence="2 3">NBRC 108950</strain>
    </source>
</reference>
<keyword evidence="1" id="KW-0472">Membrane</keyword>
<dbReference type="AlphaFoldDB" id="A0A512NHS1"/>
<sequence>MDDAPDTLVAACQVAGLVAAVLMLPSAVIDLAFDTDFISILLQAGLAAFAVSLIVAAWKAQKQK</sequence>
<dbReference type="Proteomes" id="UP000321058">
    <property type="component" value="Unassembled WGS sequence"/>
</dbReference>
<evidence type="ECO:0000256" key="1">
    <source>
        <dbReference type="SAM" id="Phobius"/>
    </source>
</evidence>
<dbReference type="EMBL" id="BKAJ01000101">
    <property type="protein sequence ID" value="GEP58466.1"/>
    <property type="molecule type" value="Genomic_DNA"/>
</dbReference>
<accession>A0A512NHS1</accession>
<name>A0A512NHS1_9HYPH</name>
<evidence type="ECO:0000313" key="2">
    <source>
        <dbReference type="EMBL" id="GEP58466.1"/>
    </source>
</evidence>
<dbReference type="RefSeq" id="WP_147153731.1">
    <property type="nucleotide sequence ID" value="NZ_BKAJ01000101.1"/>
</dbReference>
<gene>
    <name evidence="2" type="ORF">RSO01_56320</name>
</gene>
<feature type="transmembrane region" description="Helical" evidence="1">
    <location>
        <begin position="7"/>
        <end position="25"/>
    </location>
</feature>
<feature type="transmembrane region" description="Helical" evidence="1">
    <location>
        <begin position="37"/>
        <end position="58"/>
    </location>
</feature>
<evidence type="ECO:0000313" key="3">
    <source>
        <dbReference type="Proteomes" id="UP000321058"/>
    </source>
</evidence>
<keyword evidence="1" id="KW-0812">Transmembrane</keyword>
<comment type="caution">
    <text evidence="2">The sequence shown here is derived from an EMBL/GenBank/DDBJ whole genome shotgun (WGS) entry which is preliminary data.</text>
</comment>